<evidence type="ECO:0000256" key="7">
    <source>
        <dbReference type="ARBA" id="ARBA00022430"/>
    </source>
</evidence>
<evidence type="ECO:0000256" key="2">
    <source>
        <dbReference type="ARBA" id="ARBA00002695"/>
    </source>
</evidence>
<evidence type="ECO:0000256" key="5">
    <source>
        <dbReference type="ARBA" id="ARBA00011271"/>
    </source>
</evidence>
<dbReference type="EMBL" id="QWKX01000020">
    <property type="protein sequence ID" value="RIH77952.1"/>
    <property type="molecule type" value="Genomic_DNA"/>
</dbReference>
<dbReference type="RefSeq" id="WP_013014103.1">
    <property type="nucleotide sequence ID" value="NZ_JBHSXZ010000088.1"/>
</dbReference>
<evidence type="ECO:0000256" key="8">
    <source>
        <dbReference type="ARBA" id="ARBA00022605"/>
    </source>
</evidence>
<dbReference type="InterPro" id="IPR004431">
    <property type="entry name" value="3-IsopropMal_deHydase_ssu"/>
</dbReference>
<dbReference type="InterPro" id="IPR015928">
    <property type="entry name" value="Aconitase/3IPM_dehydase_swvl"/>
</dbReference>
<name>A0A399E7H7_9DEIN</name>
<dbReference type="PANTHER" id="PTHR43345">
    <property type="entry name" value="3-ISOPROPYLMALATE DEHYDRATASE SMALL SUBUNIT 2-RELATED-RELATED"/>
    <property type="match status" value="1"/>
</dbReference>
<dbReference type="GO" id="GO:0003861">
    <property type="term" value="F:3-isopropylmalate dehydratase activity"/>
    <property type="evidence" value="ECO:0007669"/>
    <property type="project" value="UniProtKB-EC"/>
</dbReference>
<dbReference type="AlphaFoldDB" id="A0A399E7H7"/>
<feature type="domain" description="Aconitase A/isopropylmalate dehydratase small subunit swivel" evidence="11">
    <location>
        <begin position="6"/>
        <end position="114"/>
    </location>
</feature>
<organism evidence="12 13">
    <name type="scientific">Meiothermus taiwanensis</name>
    <dbReference type="NCBI Taxonomy" id="172827"/>
    <lineage>
        <taxon>Bacteria</taxon>
        <taxon>Thermotogati</taxon>
        <taxon>Deinococcota</taxon>
        <taxon>Deinococci</taxon>
        <taxon>Thermales</taxon>
        <taxon>Thermaceae</taxon>
        <taxon>Meiothermus</taxon>
    </lineage>
</organism>
<keyword evidence="9 12" id="KW-0456">Lyase</keyword>
<dbReference type="SUPFAM" id="SSF52016">
    <property type="entry name" value="LeuD/IlvD-like"/>
    <property type="match status" value="1"/>
</dbReference>
<keyword evidence="7" id="KW-0432">Leucine biosynthesis</keyword>
<dbReference type="InterPro" id="IPR033940">
    <property type="entry name" value="IPMI_Swivel"/>
</dbReference>
<dbReference type="Proteomes" id="UP000266089">
    <property type="component" value="Unassembled WGS sequence"/>
</dbReference>
<evidence type="ECO:0000313" key="13">
    <source>
        <dbReference type="Proteomes" id="UP000266089"/>
    </source>
</evidence>
<comment type="subunit">
    <text evidence="5">Heterodimer of LeuC and LeuD.</text>
</comment>
<dbReference type="Pfam" id="PF00694">
    <property type="entry name" value="Aconitase_C"/>
    <property type="match status" value="1"/>
</dbReference>
<proteinExistence type="inferred from homology"/>
<gene>
    <name evidence="12" type="primary">leuD</name>
    <name evidence="12" type="ORF">Mcate_01090</name>
</gene>
<sequence length="201" mass="21925">MALEPIKQVQGRAVHVPGNDIDTDRITPARYLKVVTFDGLGEALFYDERFNPDGSEKPHPLNDPRFKGASIMLVGANFGCGSSREHSPQAIYRAGFRALVGESFAEIFFGNATALSMPCVTASKADIERLAQAIEQDPSLLVTVDVERLEVRYADTAFKVNLPATAQKALVEGRWDPIADLLEAGELIEQAAARLPKATRQ</sequence>
<keyword evidence="8" id="KW-0028">Amino-acid biosynthesis</keyword>
<evidence type="ECO:0000256" key="9">
    <source>
        <dbReference type="ARBA" id="ARBA00023239"/>
    </source>
</evidence>
<dbReference type="InterPro" id="IPR000573">
    <property type="entry name" value="AconitaseA/IPMdHydase_ssu_swvl"/>
</dbReference>
<evidence type="ECO:0000256" key="3">
    <source>
        <dbReference type="ARBA" id="ARBA00004729"/>
    </source>
</evidence>
<dbReference type="UniPathway" id="UPA00048">
    <property type="reaction ID" value="UER00071"/>
</dbReference>
<evidence type="ECO:0000256" key="1">
    <source>
        <dbReference type="ARBA" id="ARBA00000491"/>
    </source>
</evidence>
<evidence type="ECO:0000256" key="10">
    <source>
        <dbReference type="ARBA" id="ARBA00023304"/>
    </source>
</evidence>
<dbReference type="PANTHER" id="PTHR43345:SF5">
    <property type="entry name" value="3-ISOPROPYLMALATE DEHYDRATASE SMALL SUBUNIT"/>
    <property type="match status" value="1"/>
</dbReference>
<comment type="catalytic activity">
    <reaction evidence="1">
        <text>(2R,3S)-3-isopropylmalate = (2S)-2-isopropylmalate</text>
        <dbReference type="Rhea" id="RHEA:32287"/>
        <dbReference type="ChEBI" id="CHEBI:1178"/>
        <dbReference type="ChEBI" id="CHEBI:35121"/>
        <dbReference type="EC" id="4.2.1.33"/>
    </reaction>
</comment>
<evidence type="ECO:0000259" key="11">
    <source>
        <dbReference type="Pfam" id="PF00694"/>
    </source>
</evidence>
<dbReference type="Gene3D" id="3.20.19.10">
    <property type="entry name" value="Aconitase, domain 4"/>
    <property type="match status" value="1"/>
</dbReference>
<dbReference type="OrthoDB" id="9777465at2"/>
<evidence type="ECO:0000256" key="6">
    <source>
        <dbReference type="ARBA" id="ARBA00011998"/>
    </source>
</evidence>
<dbReference type="CDD" id="cd01577">
    <property type="entry name" value="IPMI_Swivel"/>
    <property type="match status" value="1"/>
</dbReference>
<dbReference type="NCBIfam" id="TIGR00171">
    <property type="entry name" value="leuD"/>
    <property type="match status" value="1"/>
</dbReference>
<dbReference type="GO" id="GO:0009316">
    <property type="term" value="C:3-isopropylmalate dehydratase complex"/>
    <property type="evidence" value="ECO:0007669"/>
    <property type="project" value="InterPro"/>
</dbReference>
<accession>A0A399E7H7</accession>
<dbReference type="EC" id="4.2.1.33" evidence="6"/>
<comment type="pathway">
    <text evidence="3">Amino-acid biosynthesis; L-leucine biosynthesis; L-leucine from 3-methyl-2-oxobutanoate: step 2/4.</text>
</comment>
<comment type="function">
    <text evidence="2">Catalyzes the isomerization between 2-isopropylmalate and 3-isopropylmalate, via the formation of 2-isopropylmaleate.</text>
</comment>
<dbReference type="GO" id="GO:0009098">
    <property type="term" value="P:L-leucine biosynthetic process"/>
    <property type="evidence" value="ECO:0007669"/>
    <property type="project" value="UniProtKB-UniPathway"/>
</dbReference>
<evidence type="ECO:0000313" key="12">
    <source>
        <dbReference type="EMBL" id="RIH77952.1"/>
    </source>
</evidence>
<comment type="similarity">
    <text evidence="4">Belongs to the LeuD family. LeuD type 1 subfamily.</text>
</comment>
<comment type="caution">
    <text evidence="12">The sequence shown here is derived from an EMBL/GenBank/DDBJ whole genome shotgun (WGS) entry which is preliminary data.</text>
</comment>
<protein>
    <recommendedName>
        <fullName evidence="6">3-isopropylmalate dehydratase</fullName>
        <ecNumber evidence="6">4.2.1.33</ecNumber>
    </recommendedName>
</protein>
<keyword evidence="10" id="KW-0100">Branched-chain amino acid biosynthesis</keyword>
<dbReference type="NCBIfam" id="NF002458">
    <property type="entry name" value="PRK01641.1"/>
    <property type="match status" value="1"/>
</dbReference>
<dbReference type="InterPro" id="IPR050075">
    <property type="entry name" value="LeuD"/>
</dbReference>
<evidence type="ECO:0000256" key="4">
    <source>
        <dbReference type="ARBA" id="ARBA00009845"/>
    </source>
</evidence>
<reference evidence="12 13" key="1">
    <citation type="submission" date="2018-08" db="EMBL/GenBank/DDBJ databases">
        <title>Meiothermus cateniformans JCM 15151 genome sequencing project.</title>
        <authorList>
            <person name="Da Costa M.S."/>
            <person name="Albuquerque L."/>
            <person name="Raposo P."/>
            <person name="Froufe H.J.C."/>
            <person name="Barroso C.S."/>
            <person name="Egas C."/>
        </authorList>
    </citation>
    <scope>NUCLEOTIDE SEQUENCE [LARGE SCALE GENOMIC DNA]</scope>
    <source>
        <strain evidence="12 13">JCM 15151</strain>
    </source>
</reference>